<dbReference type="Proteomes" id="UP000035352">
    <property type="component" value="Chromosome"/>
</dbReference>
<evidence type="ECO:0008006" key="5">
    <source>
        <dbReference type="Google" id="ProtNLM"/>
    </source>
</evidence>
<protein>
    <recommendedName>
        <fullName evidence="5">DUF4148 domain-containing protein</fullName>
    </recommendedName>
</protein>
<dbReference type="RefSeq" id="WP_047193181.1">
    <property type="nucleotide sequence ID" value="NZ_CP011371.1"/>
</dbReference>
<reference evidence="3 4" key="1">
    <citation type="submission" date="2015-05" db="EMBL/GenBank/DDBJ databases">
        <authorList>
            <person name="Tang B."/>
            <person name="Yu Y."/>
        </authorList>
    </citation>
    <scope>NUCLEOTIDE SEQUENCE [LARGE SCALE GENOMIC DNA]</scope>
    <source>
        <strain evidence="3 4">DSM 7029</strain>
    </source>
</reference>
<dbReference type="OrthoDB" id="8656910at2"/>
<feature type="chain" id="PRO_5002551592" description="DUF4148 domain-containing protein" evidence="2">
    <location>
        <begin position="23"/>
        <end position="105"/>
    </location>
</feature>
<evidence type="ECO:0000256" key="1">
    <source>
        <dbReference type="SAM" id="MobiDB-lite"/>
    </source>
</evidence>
<evidence type="ECO:0000313" key="4">
    <source>
        <dbReference type="Proteomes" id="UP000035352"/>
    </source>
</evidence>
<dbReference type="EMBL" id="CP011371">
    <property type="protein sequence ID" value="AKJ26950.1"/>
    <property type="molecule type" value="Genomic_DNA"/>
</dbReference>
<proteinExistence type="predicted"/>
<sequence length="105" mass="11340">MNAKKNLIVAVMTAFVAAGAFAQEATPAEERFYAEVPSVKTREQVKAELQQARAEGQQLAVFSGEASTFPNQPATATARSREDVKRETISALRQNRFSAPINIGG</sequence>
<dbReference type="AlphaFoldDB" id="A0A0G3BK71"/>
<dbReference type="InterPro" id="IPR025421">
    <property type="entry name" value="DUF4148"/>
</dbReference>
<name>A0A0G3BK71_9BURK</name>
<evidence type="ECO:0000313" key="3">
    <source>
        <dbReference type="EMBL" id="AKJ26950.1"/>
    </source>
</evidence>
<evidence type="ECO:0000256" key="2">
    <source>
        <dbReference type="SAM" id="SignalP"/>
    </source>
</evidence>
<dbReference type="KEGG" id="pbh:AAW51_0259"/>
<keyword evidence="2" id="KW-0732">Signal</keyword>
<gene>
    <name evidence="3" type="ORF">AAW51_0259</name>
</gene>
<feature type="region of interest" description="Disordered" evidence="1">
    <location>
        <begin position="63"/>
        <end position="84"/>
    </location>
</feature>
<accession>A0A0G3BK71</accession>
<feature type="compositionally biased region" description="Polar residues" evidence="1">
    <location>
        <begin position="65"/>
        <end position="78"/>
    </location>
</feature>
<organism evidence="3 4">
    <name type="scientific">Caldimonas brevitalea</name>
    <dbReference type="NCBI Taxonomy" id="413882"/>
    <lineage>
        <taxon>Bacteria</taxon>
        <taxon>Pseudomonadati</taxon>
        <taxon>Pseudomonadota</taxon>
        <taxon>Betaproteobacteria</taxon>
        <taxon>Burkholderiales</taxon>
        <taxon>Sphaerotilaceae</taxon>
        <taxon>Caldimonas</taxon>
    </lineage>
</organism>
<feature type="signal peptide" evidence="2">
    <location>
        <begin position="1"/>
        <end position="22"/>
    </location>
</feature>
<dbReference type="Pfam" id="PF13663">
    <property type="entry name" value="DUF4148"/>
    <property type="match status" value="1"/>
</dbReference>
<keyword evidence="4" id="KW-1185">Reference proteome</keyword>